<dbReference type="RefSeq" id="WP_225233541.1">
    <property type="nucleotide sequence ID" value="NZ_JBAPLV010000014.1"/>
</dbReference>
<keyword evidence="8" id="KW-1185">Reference proteome</keyword>
<proteinExistence type="inferred from homology"/>
<dbReference type="PIRSF" id="PIRSF002741">
    <property type="entry name" value="MppA"/>
    <property type="match status" value="1"/>
</dbReference>
<evidence type="ECO:0000313" key="8">
    <source>
        <dbReference type="Proteomes" id="UP001373496"/>
    </source>
</evidence>
<dbReference type="Proteomes" id="UP001373496">
    <property type="component" value="Unassembled WGS sequence"/>
</dbReference>
<dbReference type="Pfam" id="PF00496">
    <property type="entry name" value="SBP_bac_5"/>
    <property type="match status" value="1"/>
</dbReference>
<gene>
    <name evidence="7" type="ORF">UXQ13_13535</name>
</gene>
<dbReference type="Gene3D" id="3.10.105.10">
    <property type="entry name" value="Dipeptide-binding Protein, Domain 3"/>
    <property type="match status" value="1"/>
</dbReference>
<feature type="chain" id="PRO_5046316736" evidence="5">
    <location>
        <begin position="21"/>
        <end position="526"/>
    </location>
</feature>
<dbReference type="PROSITE" id="PS51257">
    <property type="entry name" value="PROKAR_LIPOPROTEIN"/>
    <property type="match status" value="1"/>
</dbReference>
<evidence type="ECO:0000256" key="5">
    <source>
        <dbReference type="SAM" id="SignalP"/>
    </source>
</evidence>
<dbReference type="PANTHER" id="PTHR30290">
    <property type="entry name" value="PERIPLASMIC BINDING COMPONENT OF ABC TRANSPORTER"/>
    <property type="match status" value="1"/>
</dbReference>
<dbReference type="EMBL" id="JBAPLV010000014">
    <property type="protein sequence ID" value="MEI4279487.1"/>
    <property type="molecule type" value="Genomic_DNA"/>
</dbReference>
<dbReference type="InterPro" id="IPR039424">
    <property type="entry name" value="SBP_5"/>
</dbReference>
<evidence type="ECO:0000256" key="2">
    <source>
        <dbReference type="ARBA" id="ARBA00005695"/>
    </source>
</evidence>
<dbReference type="Gene3D" id="3.40.190.10">
    <property type="entry name" value="Periplasmic binding protein-like II"/>
    <property type="match status" value="1"/>
</dbReference>
<dbReference type="InterPro" id="IPR000914">
    <property type="entry name" value="SBP_5_dom"/>
</dbReference>
<comment type="subcellular location">
    <subcellularLocation>
        <location evidence="1">Cell envelope</location>
    </subcellularLocation>
</comment>
<dbReference type="Gene3D" id="3.90.76.10">
    <property type="entry name" value="Dipeptide-binding Protein, Domain 1"/>
    <property type="match status" value="1"/>
</dbReference>
<feature type="signal peptide" evidence="5">
    <location>
        <begin position="1"/>
        <end position="20"/>
    </location>
</feature>
<sequence>MRRPLYPVAAVLVAALGLSACGGGGDDAGSASGDRTLVVDTSFQLTTSDPARMFEPTGQIIDHVIYETLYTFEGTDSTTPVPLLATDEEISEDGLTHTFTLRDDVTFSDGTPMTADDVVFSLNRVIQVKGNPSFLLDGVTVEKVDDTTVTLTTATPDPALPFKLTNPALGVVNSAAVTEAGGSDQEGAETADTAEDALNGESQGSGPYVIESFDVQDQVVLTRNPEYWGEEPAYDRIVLRNTEASVQSVNVRSGDAQLVVDLSADQAAELGGGDVTVDSSPSANVFFVYTNNDPAVSPITSNPDFQEAVRYGIDYSALVDLAGEGSSQTPGVIPTTFLGALDPSDAVERDTDRAEQALAASGISDPTVTLSYPSEIQVNGIDFGDLAAAVQAQLAEVGITVELAPAPVQTALEGYRAGTEEMGLWSWGPDYPDPSDYLVFTPGQLVGLRAGWAAGADPTLEAAATAVSSEFDDDARVDAYTTIQQQLNESGPFYPLIQPAQVLAYSSSLEGVAFNPSWTVDLADIS</sequence>
<evidence type="ECO:0000259" key="6">
    <source>
        <dbReference type="Pfam" id="PF00496"/>
    </source>
</evidence>
<dbReference type="SUPFAM" id="SSF53850">
    <property type="entry name" value="Periplasmic binding protein-like II"/>
    <property type="match status" value="1"/>
</dbReference>
<feature type="domain" description="Solute-binding protein family 5" evidence="6">
    <location>
        <begin position="79"/>
        <end position="439"/>
    </location>
</feature>
<evidence type="ECO:0000313" key="7">
    <source>
        <dbReference type="EMBL" id="MEI4279487.1"/>
    </source>
</evidence>
<accession>A0ABU8E757</accession>
<organism evidence="7 8">
    <name type="scientific">Klenkia terrae</name>
    <dbReference type="NCBI Taxonomy" id="1052259"/>
    <lineage>
        <taxon>Bacteria</taxon>
        <taxon>Bacillati</taxon>
        <taxon>Actinomycetota</taxon>
        <taxon>Actinomycetes</taxon>
        <taxon>Geodermatophilales</taxon>
        <taxon>Geodermatophilaceae</taxon>
        <taxon>Klenkia</taxon>
    </lineage>
</organism>
<keyword evidence="4 5" id="KW-0732">Signal</keyword>
<protein>
    <submittedName>
        <fullName evidence="7">ABC transporter substrate-binding protein</fullName>
    </submittedName>
</protein>
<dbReference type="InterPro" id="IPR030678">
    <property type="entry name" value="Peptide/Ni-bd"/>
</dbReference>
<dbReference type="CDD" id="cd08512">
    <property type="entry name" value="PBP2_NikA_DppA_OppA_like_7"/>
    <property type="match status" value="1"/>
</dbReference>
<evidence type="ECO:0000256" key="3">
    <source>
        <dbReference type="ARBA" id="ARBA00022448"/>
    </source>
</evidence>
<name>A0ABU8E757_9ACTN</name>
<evidence type="ECO:0000256" key="1">
    <source>
        <dbReference type="ARBA" id="ARBA00004196"/>
    </source>
</evidence>
<comment type="similarity">
    <text evidence="2">Belongs to the bacterial solute-binding protein 5 family.</text>
</comment>
<dbReference type="PANTHER" id="PTHR30290:SF10">
    <property type="entry name" value="PERIPLASMIC OLIGOPEPTIDE-BINDING PROTEIN-RELATED"/>
    <property type="match status" value="1"/>
</dbReference>
<keyword evidence="3" id="KW-0813">Transport</keyword>
<reference evidence="7 8" key="1">
    <citation type="submission" date="2024-03" db="EMBL/GenBank/DDBJ databases">
        <title>Draft genome sequence of Klenkia terrae.</title>
        <authorList>
            <person name="Duangmal K."/>
            <person name="Chantavorakit T."/>
        </authorList>
    </citation>
    <scope>NUCLEOTIDE SEQUENCE [LARGE SCALE GENOMIC DNA]</scope>
    <source>
        <strain evidence="7 8">JCM 17786</strain>
    </source>
</reference>
<evidence type="ECO:0000256" key="4">
    <source>
        <dbReference type="ARBA" id="ARBA00022729"/>
    </source>
</evidence>
<comment type="caution">
    <text evidence="7">The sequence shown here is derived from an EMBL/GenBank/DDBJ whole genome shotgun (WGS) entry which is preliminary data.</text>
</comment>